<comment type="subcellular location">
    <subcellularLocation>
        <location evidence="1">Membrane</location>
        <topology evidence="1">Multi-pass membrane protein</topology>
    </subcellularLocation>
</comment>
<dbReference type="InterPro" id="IPR056555">
    <property type="entry name" value="NFD4_C"/>
</dbReference>
<feature type="transmembrane region" description="Helical" evidence="5">
    <location>
        <begin position="204"/>
        <end position="223"/>
    </location>
</feature>
<evidence type="ECO:0000313" key="9">
    <source>
        <dbReference type="EMBL" id="KAG9455195.1"/>
    </source>
</evidence>
<feature type="domain" description="NFD4 C-terminal" evidence="8">
    <location>
        <begin position="298"/>
        <end position="509"/>
    </location>
</feature>
<evidence type="ECO:0000256" key="1">
    <source>
        <dbReference type="ARBA" id="ARBA00004141"/>
    </source>
</evidence>
<evidence type="ECO:0008006" key="11">
    <source>
        <dbReference type="Google" id="ProtNLM"/>
    </source>
</evidence>
<keyword evidence="4 5" id="KW-0472">Membrane</keyword>
<feature type="domain" description="Nodulin-like" evidence="7">
    <location>
        <begin position="8"/>
        <end position="252"/>
    </location>
</feature>
<feature type="signal peptide" evidence="6">
    <location>
        <begin position="1"/>
        <end position="26"/>
    </location>
</feature>
<evidence type="ECO:0000256" key="5">
    <source>
        <dbReference type="SAM" id="Phobius"/>
    </source>
</evidence>
<feature type="transmembrane region" description="Helical" evidence="5">
    <location>
        <begin position="444"/>
        <end position="463"/>
    </location>
</feature>
<feature type="transmembrane region" description="Helical" evidence="5">
    <location>
        <begin position="314"/>
        <end position="335"/>
    </location>
</feature>
<feature type="chain" id="PRO_5043764853" description="Nodulin-like domain-containing protein" evidence="6">
    <location>
        <begin position="27"/>
        <end position="547"/>
    </location>
</feature>
<gene>
    <name evidence="9" type="ORF">H6P81_008099</name>
</gene>
<keyword evidence="10" id="KW-1185">Reference proteome</keyword>
<reference evidence="9 10" key="1">
    <citation type="submission" date="2021-07" db="EMBL/GenBank/DDBJ databases">
        <title>The Aristolochia fimbriata genome: insights into angiosperm evolution, floral development and chemical biosynthesis.</title>
        <authorList>
            <person name="Jiao Y."/>
        </authorList>
    </citation>
    <scope>NUCLEOTIDE SEQUENCE [LARGE SCALE GENOMIC DNA]</scope>
    <source>
        <strain evidence="9">IBCAS-2021</strain>
        <tissue evidence="9">Leaf</tissue>
    </source>
</reference>
<evidence type="ECO:0000256" key="4">
    <source>
        <dbReference type="ARBA" id="ARBA00023136"/>
    </source>
</evidence>
<feature type="transmembrane region" description="Helical" evidence="5">
    <location>
        <begin position="235"/>
        <end position="254"/>
    </location>
</feature>
<evidence type="ECO:0000256" key="6">
    <source>
        <dbReference type="SAM" id="SignalP"/>
    </source>
</evidence>
<dbReference type="PANTHER" id="PTHR21576">
    <property type="entry name" value="UNCHARACTERIZED NODULIN-LIKE PROTEIN"/>
    <property type="match status" value="1"/>
</dbReference>
<comment type="caution">
    <text evidence="9">The sequence shown here is derived from an EMBL/GenBank/DDBJ whole genome shotgun (WGS) entry which is preliminary data.</text>
</comment>
<dbReference type="Proteomes" id="UP000825729">
    <property type="component" value="Unassembled WGS sequence"/>
</dbReference>
<evidence type="ECO:0000256" key="2">
    <source>
        <dbReference type="ARBA" id="ARBA00022692"/>
    </source>
</evidence>
<dbReference type="Pfam" id="PF06813">
    <property type="entry name" value="Nodulin-like"/>
    <property type="match status" value="1"/>
</dbReference>
<feature type="transmembrane region" description="Helical" evidence="5">
    <location>
        <begin position="72"/>
        <end position="95"/>
    </location>
</feature>
<feature type="transmembrane region" description="Helical" evidence="5">
    <location>
        <begin position="483"/>
        <end position="503"/>
    </location>
</feature>
<evidence type="ECO:0000313" key="10">
    <source>
        <dbReference type="Proteomes" id="UP000825729"/>
    </source>
</evidence>
<feature type="transmembrane region" description="Helical" evidence="5">
    <location>
        <begin position="384"/>
        <end position="401"/>
    </location>
</feature>
<name>A0AAV7F229_ARIFI</name>
<feature type="transmembrane region" description="Helical" evidence="5">
    <location>
        <begin position="101"/>
        <end position="127"/>
    </location>
</feature>
<proteinExistence type="predicted"/>
<keyword evidence="2 5" id="KW-0812">Transmembrane</keyword>
<feature type="transmembrane region" description="Helical" evidence="5">
    <location>
        <begin position="174"/>
        <end position="192"/>
    </location>
</feature>
<keyword evidence="3 5" id="KW-1133">Transmembrane helix</keyword>
<evidence type="ECO:0000256" key="3">
    <source>
        <dbReference type="ARBA" id="ARBA00022989"/>
    </source>
</evidence>
<evidence type="ECO:0000259" key="8">
    <source>
        <dbReference type="Pfam" id="PF23262"/>
    </source>
</evidence>
<organism evidence="9 10">
    <name type="scientific">Aristolochia fimbriata</name>
    <name type="common">White veined hardy Dutchman's pipe vine</name>
    <dbReference type="NCBI Taxonomy" id="158543"/>
    <lineage>
        <taxon>Eukaryota</taxon>
        <taxon>Viridiplantae</taxon>
        <taxon>Streptophyta</taxon>
        <taxon>Embryophyta</taxon>
        <taxon>Tracheophyta</taxon>
        <taxon>Spermatophyta</taxon>
        <taxon>Magnoliopsida</taxon>
        <taxon>Magnoliidae</taxon>
        <taxon>Piperales</taxon>
        <taxon>Aristolochiaceae</taxon>
        <taxon>Aristolochia</taxon>
    </lineage>
</organism>
<evidence type="ECO:0000259" key="7">
    <source>
        <dbReference type="Pfam" id="PF06813"/>
    </source>
</evidence>
<protein>
    <recommendedName>
        <fullName evidence="11">Nodulin-like domain-containing protein</fullName>
    </recommendedName>
</protein>
<dbReference type="InterPro" id="IPR010658">
    <property type="entry name" value="Nodulin-like"/>
</dbReference>
<dbReference type="GO" id="GO:0016020">
    <property type="term" value="C:membrane"/>
    <property type="evidence" value="ECO:0007669"/>
    <property type="project" value="UniProtKB-SubCell"/>
</dbReference>
<dbReference type="PANTHER" id="PTHR21576:SF11">
    <property type="entry name" value="MAJOR FACILITATOR SUPERFAMILY PROTEIN"/>
    <property type="match status" value="1"/>
</dbReference>
<dbReference type="AlphaFoldDB" id="A0AAV7F229"/>
<dbReference type="InterPro" id="IPR036259">
    <property type="entry name" value="MFS_trans_sf"/>
</dbReference>
<keyword evidence="6" id="KW-0732">Signal</keyword>
<accession>A0AAV7F229</accession>
<feature type="transmembrane region" description="Helical" evidence="5">
    <location>
        <begin position="407"/>
        <end position="432"/>
    </location>
</feature>
<sequence>MFSPSSLQWLSLIGIIWLQSINGTNSDFPAYSSHVKNLLSISQIQLNNLAFASDAGKLLGWFSGIAAMHLPLWLALVIGAILGMVGYGVQYLFLINKIASLPYWVIFFLTVVAGNSICWINTVCYIVTIKNFPSNRQIAVGLSTSYVGLSAQVYTIIVDVIFPSSPGKKAKAYLFLNSIVPLLISVIAAPLVREIHHKGSTNQMGGFGVMFFITGATGIYAIICSLGSVVISTKIIAVGFGLLLAAPLMVVISMELTPTTKSDRVHDFTIDELSSVEERVVGKKVNEDQVEEEVAEIRVREEVRPSVMLQRLDFWLYFFLYMFGVTLGLVFLNNLGQIAESRGMSNASALVSLSSSFGFFGRLVPSLIDYFFSRSRCRYMVSRPAFIVMLMTLSTGSFMLLNTTNLYLTTATIGVCTGAITSIAISTTTELFGSKNFSVNHNILVTNIPIGSFVFGYLAAFLYQRETPEGSDKCMGSQCYRTIFFIWGSFCFVGTLLSLILYLRTRKFYLEQLIMKDQILAEENTRSATDLSNHQDFCLIDLGKRGH</sequence>
<dbReference type="EMBL" id="JAINDJ010000003">
    <property type="protein sequence ID" value="KAG9455195.1"/>
    <property type="molecule type" value="Genomic_DNA"/>
</dbReference>
<feature type="transmembrane region" description="Helical" evidence="5">
    <location>
        <begin position="139"/>
        <end position="162"/>
    </location>
</feature>
<dbReference type="Pfam" id="PF23262">
    <property type="entry name" value="NFD4_C"/>
    <property type="match status" value="1"/>
</dbReference>
<dbReference type="SUPFAM" id="SSF103473">
    <property type="entry name" value="MFS general substrate transporter"/>
    <property type="match status" value="1"/>
</dbReference>